<keyword evidence="8" id="KW-1185">Reference proteome</keyword>
<dbReference type="PROSITE" id="PS50042">
    <property type="entry name" value="CNMP_BINDING_3"/>
    <property type="match status" value="1"/>
</dbReference>
<name>A0ABM1A6G5_APLCA</name>
<evidence type="ECO:0000256" key="3">
    <source>
        <dbReference type="ARBA" id="ARBA00022475"/>
    </source>
</evidence>
<dbReference type="InterPro" id="IPR014710">
    <property type="entry name" value="RmlC-like_jellyroll"/>
</dbReference>
<gene>
    <name evidence="9" type="primary">LOC106012665</name>
</gene>
<protein>
    <submittedName>
        <fullName evidence="9">Rap guanine nucleotide exchange factor 6</fullName>
    </submittedName>
</protein>
<evidence type="ECO:0000256" key="5">
    <source>
        <dbReference type="ARBA" id="ARBA00022553"/>
    </source>
</evidence>
<reference evidence="9" key="1">
    <citation type="submission" date="2025-08" db="UniProtKB">
        <authorList>
            <consortium name="RefSeq"/>
        </authorList>
    </citation>
    <scope>IDENTIFICATION</scope>
</reference>
<dbReference type="PANTHER" id="PTHR45161">
    <property type="entry name" value="CYTOSKELETON-ASSOCIATED PROTEIN 4"/>
    <property type="match status" value="1"/>
</dbReference>
<dbReference type="CDD" id="cd00038">
    <property type="entry name" value="CAP_ED"/>
    <property type="match status" value="1"/>
</dbReference>
<accession>A0ABM1A6G5</accession>
<dbReference type="Gene3D" id="2.60.120.10">
    <property type="entry name" value="Jelly Rolls"/>
    <property type="match status" value="1"/>
</dbReference>
<keyword evidence="3" id="KW-1003">Cell membrane</keyword>
<evidence type="ECO:0000259" key="7">
    <source>
        <dbReference type="PROSITE" id="PS50042"/>
    </source>
</evidence>
<organism evidence="8 9">
    <name type="scientific">Aplysia californica</name>
    <name type="common">California sea hare</name>
    <dbReference type="NCBI Taxonomy" id="6500"/>
    <lineage>
        <taxon>Eukaryota</taxon>
        <taxon>Metazoa</taxon>
        <taxon>Spiralia</taxon>
        <taxon>Lophotrochozoa</taxon>
        <taxon>Mollusca</taxon>
        <taxon>Gastropoda</taxon>
        <taxon>Heterobranchia</taxon>
        <taxon>Euthyneura</taxon>
        <taxon>Tectipleura</taxon>
        <taxon>Aplysiida</taxon>
        <taxon>Aplysioidea</taxon>
        <taxon>Aplysiidae</taxon>
        <taxon>Aplysia</taxon>
    </lineage>
</organism>
<keyword evidence="6" id="KW-0472">Membrane</keyword>
<dbReference type="InterPro" id="IPR000595">
    <property type="entry name" value="cNMP-bd_dom"/>
</dbReference>
<evidence type="ECO:0000256" key="6">
    <source>
        <dbReference type="ARBA" id="ARBA00023136"/>
    </source>
</evidence>
<evidence type="ECO:0000313" key="9">
    <source>
        <dbReference type="RefSeq" id="XP_012941734.2"/>
    </source>
</evidence>
<evidence type="ECO:0000256" key="1">
    <source>
        <dbReference type="ARBA" id="ARBA00004236"/>
    </source>
</evidence>
<dbReference type="InterPro" id="IPR018490">
    <property type="entry name" value="cNMP-bd_dom_sf"/>
</dbReference>
<feature type="domain" description="Cyclic nucleotide-binding" evidence="7">
    <location>
        <begin position="36"/>
        <end position="83"/>
    </location>
</feature>
<dbReference type="PANTHER" id="PTHR45161:SF2">
    <property type="entry name" value="RAP GUANINE NUCLEOTIDE EXCHANGE FACTOR 2"/>
    <property type="match status" value="1"/>
</dbReference>
<evidence type="ECO:0000313" key="8">
    <source>
        <dbReference type="Proteomes" id="UP000694888"/>
    </source>
</evidence>
<proteinExistence type="predicted"/>
<sequence length="93" mass="10608">MATDIAQFVQCLKKPPLSRTDKDLKVIFSYLHGMEALAGVREHALQSLCSMVRYEFHEGNDIIYYQGEVASCWYILLSGSVFIEGSMFLPRSR</sequence>
<evidence type="ECO:0000256" key="4">
    <source>
        <dbReference type="ARBA" id="ARBA00022490"/>
    </source>
</evidence>
<dbReference type="GeneID" id="106012665"/>
<comment type="subcellular location">
    <subcellularLocation>
        <location evidence="1">Cell membrane</location>
    </subcellularLocation>
    <subcellularLocation>
        <location evidence="2">Cytoplasm</location>
    </subcellularLocation>
</comment>
<dbReference type="Proteomes" id="UP000694888">
    <property type="component" value="Unplaced"/>
</dbReference>
<dbReference type="RefSeq" id="XP_012941734.2">
    <property type="nucleotide sequence ID" value="XM_013086280.2"/>
</dbReference>
<keyword evidence="5" id="KW-0597">Phosphoprotein</keyword>
<dbReference type="SUPFAM" id="SSF51206">
    <property type="entry name" value="cAMP-binding domain-like"/>
    <property type="match status" value="1"/>
</dbReference>
<evidence type="ECO:0000256" key="2">
    <source>
        <dbReference type="ARBA" id="ARBA00004496"/>
    </source>
</evidence>
<keyword evidence="4" id="KW-0963">Cytoplasm</keyword>